<dbReference type="PANTHER" id="PTHR22826:SF115">
    <property type="entry name" value="GUANINE NUCLEOTIDE EXCHANGE FACTOR DBS"/>
    <property type="match status" value="1"/>
</dbReference>
<dbReference type="InterPro" id="IPR018159">
    <property type="entry name" value="Spectrin/alpha-actinin"/>
</dbReference>
<dbReference type="InterPro" id="IPR001849">
    <property type="entry name" value="PH_domain"/>
</dbReference>
<dbReference type="GO" id="GO:0035556">
    <property type="term" value="P:intracellular signal transduction"/>
    <property type="evidence" value="ECO:0007669"/>
    <property type="project" value="InterPro"/>
</dbReference>
<dbReference type="CDD" id="cd00176">
    <property type="entry name" value="SPEC"/>
    <property type="match status" value="1"/>
</dbReference>
<dbReference type="Pfam" id="PF22697">
    <property type="entry name" value="SOS1_NGEF_PH"/>
    <property type="match status" value="1"/>
</dbReference>
<evidence type="ECO:0000313" key="8">
    <source>
        <dbReference type="EMBL" id="KAG7331455.1"/>
    </source>
</evidence>
<dbReference type="Gene3D" id="1.20.58.60">
    <property type="match status" value="1"/>
</dbReference>
<feature type="domain" description="PH" evidence="5">
    <location>
        <begin position="796"/>
        <end position="912"/>
    </location>
</feature>
<dbReference type="PROSITE" id="PS50003">
    <property type="entry name" value="PH_DOMAIN"/>
    <property type="match status" value="1"/>
</dbReference>
<evidence type="ECO:0000313" key="9">
    <source>
        <dbReference type="Proteomes" id="UP000824219"/>
    </source>
</evidence>
<dbReference type="InterPro" id="IPR056466">
    <property type="entry name" value="Spectrin_DBS"/>
</dbReference>
<dbReference type="Pfam" id="PF23289">
    <property type="entry name" value="Spectrin_5"/>
    <property type="match status" value="1"/>
</dbReference>
<dbReference type="SMART" id="SM00325">
    <property type="entry name" value="RhoGEF"/>
    <property type="match status" value="1"/>
</dbReference>
<evidence type="ECO:0008006" key="10">
    <source>
        <dbReference type="Google" id="ProtNLM"/>
    </source>
</evidence>
<evidence type="ECO:0000256" key="3">
    <source>
        <dbReference type="ARBA" id="ARBA00049987"/>
    </source>
</evidence>
<evidence type="ECO:0000256" key="4">
    <source>
        <dbReference type="SAM" id="MobiDB-lite"/>
    </source>
</evidence>
<dbReference type="InterPro" id="IPR001331">
    <property type="entry name" value="GDS_CDC24_CS"/>
</dbReference>
<accession>A0A9D3P1Z0</accession>
<dbReference type="Gene3D" id="2.30.29.30">
    <property type="entry name" value="Pleckstrin-homology domain (PH domain)/Phosphotyrosine-binding domain (PTB)"/>
    <property type="match status" value="1"/>
</dbReference>
<dbReference type="CDD" id="cd00160">
    <property type="entry name" value="RhoGEF"/>
    <property type="match status" value="1"/>
</dbReference>
<dbReference type="PROSITE" id="PS50010">
    <property type="entry name" value="DH_2"/>
    <property type="match status" value="1"/>
</dbReference>
<dbReference type="InterPro" id="IPR051336">
    <property type="entry name" value="RhoGEF_Guanine_NuclExch_SF"/>
</dbReference>
<protein>
    <recommendedName>
        <fullName evidence="10">Guanine nucleotide exchange factor DBS</fullName>
    </recommendedName>
</protein>
<keyword evidence="2" id="KW-0344">Guanine-nucleotide releasing factor</keyword>
<feature type="domain" description="DH" evidence="6">
    <location>
        <begin position="598"/>
        <end position="778"/>
    </location>
</feature>
<dbReference type="FunFam" id="2.30.29.30:FF:000078">
    <property type="entry name" value="Guanine nucleotide exchange factor DBS"/>
    <property type="match status" value="1"/>
</dbReference>
<dbReference type="GO" id="GO:0005737">
    <property type="term" value="C:cytoplasm"/>
    <property type="evidence" value="ECO:0007669"/>
    <property type="project" value="TreeGrafter"/>
</dbReference>
<comment type="similarity">
    <text evidence="3">Belongs to the MCF2 family.</text>
</comment>
<evidence type="ECO:0000259" key="5">
    <source>
        <dbReference type="PROSITE" id="PS50003"/>
    </source>
</evidence>
<dbReference type="Pfam" id="PF00621">
    <property type="entry name" value="RhoGEF"/>
    <property type="match status" value="1"/>
</dbReference>
<dbReference type="InterPro" id="IPR055251">
    <property type="entry name" value="SOS1_NGEF_PH"/>
</dbReference>
<dbReference type="InterPro" id="IPR011993">
    <property type="entry name" value="PH-like_dom_sf"/>
</dbReference>
<feature type="compositionally biased region" description="Basic and acidic residues" evidence="4">
    <location>
        <begin position="936"/>
        <end position="959"/>
    </location>
</feature>
<dbReference type="GO" id="GO:0005085">
    <property type="term" value="F:guanyl-nucleotide exchange factor activity"/>
    <property type="evidence" value="ECO:0007669"/>
    <property type="project" value="UniProtKB-KW"/>
</dbReference>
<feature type="compositionally biased region" description="Polar residues" evidence="4">
    <location>
        <begin position="564"/>
        <end position="588"/>
    </location>
</feature>
<proteinExistence type="inferred from homology"/>
<dbReference type="SMART" id="SM00233">
    <property type="entry name" value="PH"/>
    <property type="match status" value="1"/>
</dbReference>
<organism evidence="8 9">
    <name type="scientific">Hemibagrus wyckioides</name>
    <dbReference type="NCBI Taxonomy" id="337641"/>
    <lineage>
        <taxon>Eukaryota</taxon>
        <taxon>Metazoa</taxon>
        <taxon>Chordata</taxon>
        <taxon>Craniata</taxon>
        <taxon>Vertebrata</taxon>
        <taxon>Euteleostomi</taxon>
        <taxon>Actinopterygii</taxon>
        <taxon>Neopterygii</taxon>
        <taxon>Teleostei</taxon>
        <taxon>Ostariophysi</taxon>
        <taxon>Siluriformes</taxon>
        <taxon>Bagridae</taxon>
        <taxon>Hemibagrus</taxon>
    </lineage>
</organism>
<feature type="region of interest" description="Disordered" evidence="4">
    <location>
        <begin position="919"/>
        <end position="1058"/>
    </location>
</feature>
<sequence>MAMVWVNTKKEVVAELLRRLSSVSQNIDEIMQKETSPICAADIITELKKKFAFLSGGRGQDGSPIIIFPEFPSFGEISDEEFHNVLTYLTSVPSLSAAGVGFILVIDRRQDRWACVKGTLLRISSGFPGNLRLVLVLRPHTFLQRTLSDIFFKFHGDDFKMKVPVIMLSSVAELHSYIDRSQLTQELDGTQQYCHNTWISHRTDIEGFAVLVKRMTQRLQVFGRELAETELPNTPLATSNLLNTHSSKKDSMKEELAGALVQGRAILGNIREPVRRDPDSTLNPDQLENLATVHRLLSQLNESSAAFDGFWIQHQKKLELSLDLCQFEHNFQEVSSEMKLMTDKLAAFSHVGISQTHTEHLLRELTDIEDKSFEILDRMETLVTEGQCFIDSCENNDENVKMKCADLQNDRDKLLQKLKTKRGLLLQGIELHKKLQSVCKWCDDGIYLLASQQLDKCQSQEGAESALQELEGYMETGNELQQWDVCVFSKEYESVLNKELKEQVERVFEKRALLQEMFEKRRVSLKKLAAKQTRPVQPVAPTPEAIKSPPSSPALRHCGKSYASIDSQSDYNEVSSEQNNGGSRTASVSDEEENLAVLRRHVMNELLETERAYVEELLCVLQGYAAEMDNPAMAFIIPAALQNKKNVLFGNMQEIYFFHKTIFLKELETYTDHPELVGRCFLERMGDLQIYEKYCHNKPRSESLWRQCSDCAFFQECQKKLEHKLGLDSYLLKPVQRITKYQLLLKEMIKYSKGCEGVVELQAALSSLLGILKAVNDSMHLIAINGYEGNLGDLGRLLMQGSFSVWVEHKRGHVKMMELARFKPMQRHLFLHEKALLFCKKREENGEGYEKAPSYSFKQELSMSAIGITEHAKGDNKKFEIWLNSRDEVYTVQAASEEIKTTWVREIRKLLTGQLEACREASQQKTTAPVTAEDNSLERPVRDELSNMNGDVEKERTEEEGGNEPSSPGDKKPDRATRSFSGSDTKPKRQDIKSDPTPLGWIKSSVSMDPSLGHDGYFAPEDRLTSEPEEEQENKLDVEYANAADEEPKVTESQERQQ</sequence>
<dbReference type="Proteomes" id="UP000824219">
    <property type="component" value="Linkage Group LG06"/>
</dbReference>
<dbReference type="SUPFAM" id="SSF50729">
    <property type="entry name" value="PH domain-like"/>
    <property type="match status" value="1"/>
</dbReference>
<evidence type="ECO:0000259" key="6">
    <source>
        <dbReference type="PROSITE" id="PS50010"/>
    </source>
</evidence>
<dbReference type="OrthoDB" id="10004999at2759"/>
<dbReference type="Pfam" id="PF13716">
    <property type="entry name" value="CRAL_TRIO_2"/>
    <property type="match status" value="1"/>
</dbReference>
<keyword evidence="9" id="KW-1185">Reference proteome</keyword>
<comment type="caution">
    <text evidence="8">The sequence shown here is derived from an EMBL/GenBank/DDBJ whole genome shotgun (WGS) entry which is preliminary data.</text>
</comment>
<feature type="region of interest" description="Disordered" evidence="4">
    <location>
        <begin position="532"/>
        <end position="590"/>
    </location>
</feature>
<dbReference type="PROSITE" id="PS00741">
    <property type="entry name" value="DH_1"/>
    <property type="match status" value="1"/>
</dbReference>
<dbReference type="GO" id="GO:0035025">
    <property type="term" value="P:positive regulation of Rho protein signal transduction"/>
    <property type="evidence" value="ECO:0007669"/>
    <property type="project" value="TreeGrafter"/>
</dbReference>
<dbReference type="PROSITE" id="PS50191">
    <property type="entry name" value="CRAL_TRIO"/>
    <property type="match status" value="1"/>
</dbReference>
<dbReference type="Gene3D" id="1.20.900.10">
    <property type="entry name" value="Dbl homology (DH) domain"/>
    <property type="match status" value="1"/>
</dbReference>
<reference evidence="8 9" key="1">
    <citation type="submission" date="2021-06" db="EMBL/GenBank/DDBJ databases">
        <title>Chromosome-level genome assembly of the red-tail catfish (Hemibagrus wyckioides).</title>
        <authorList>
            <person name="Shao F."/>
        </authorList>
    </citation>
    <scope>NUCLEOTIDE SEQUENCE [LARGE SCALE GENOMIC DNA]</scope>
    <source>
        <strain evidence="8">EC202008001</strain>
        <tissue evidence="8">Blood</tissue>
    </source>
</reference>
<gene>
    <name evidence="8" type="ORF">KOW79_005424</name>
</gene>
<evidence type="ECO:0000256" key="2">
    <source>
        <dbReference type="ARBA" id="ARBA00022658"/>
    </source>
</evidence>
<dbReference type="SUPFAM" id="SSF46966">
    <property type="entry name" value="Spectrin repeat"/>
    <property type="match status" value="1"/>
</dbReference>
<evidence type="ECO:0000256" key="1">
    <source>
        <dbReference type="ARBA" id="ARBA00022553"/>
    </source>
</evidence>
<dbReference type="AlphaFoldDB" id="A0A9D3P1Z0"/>
<keyword evidence="1" id="KW-0597">Phosphoprotein</keyword>
<dbReference type="SUPFAM" id="SSF48065">
    <property type="entry name" value="DBL homology domain (DH-domain)"/>
    <property type="match status" value="1"/>
</dbReference>
<dbReference type="SMART" id="SM00516">
    <property type="entry name" value="SEC14"/>
    <property type="match status" value="1"/>
</dbReference>
<feature type="compositionally biased region" description="Basic and acidic residues" evidence="4">
    <location>
        <begin position="985"/>
        <end position="994"/>
    </location>
</feature>
<dbReference type="InterPro" id="IPR000219">
    <property type="entry name" value="DH_dom"/>
</dbReference>
<name>A0A9D3P1Z0_9TELE</name>
<feature type="domain" description="CRAL-TRIO" evidence="7">
    <location>
        <begin position="1"/>
        <end position="195"/>
    </location>
</feature>
<dbReference type="SMART" id="SM00150">
    <property type="entry name" value="SPEC"/>
    <property type="match status" value="1"/>
</dbReference>
<dbReference type="PANTHER" id="PTHR22826">
    <property type="entry name" value="RHO GUANINE EXCHANGE FACTOR-RELATED"/>
    <property type="match status" value="1"/>
</dbReference>
<evidence type="ECO:0000259" key="7">
    <source>
        <dbReference type="PROSITE" id="PS50191"/>
    </source>
</evidence>
<feature type="compositionally biased region" description="Basic and acidic residues" evidence="4">
    <location>
        <begin position="1046"/>
        <end position="1058"/>
    </location>
</feature>
<dbReference type="CDD" id="cd00170">
    <property type="entry name" value="SEC14"/>
    <property type="match status" value="1"/>
</dbReference>
<dbReference type="EMBL" id="JAHKSW010000006">
    <property type="protein sequence ID" value="KAG7331455.1"/>
    <property type="molecule type" value="Genomic_DNA"/>
</dbReference>
<dbReference type="InterPro" id="IPR035899">
    <property type="entry name" value="DBL_dom_sf"/>
</dbReference>
<dbReference type="InterPro" id="IPR001251">
    <property type="entry name" value="CRAL-TRIO_dom"/>
</dbReference>